<sequence length="462" mass="51867">MENAGLPFPAGEQVLTLMANAIEPIQKEEKQMEKSPLEINEPQMIKPTISEFSGKDTDAHLENVIASFLDTITHRRYRCLGYPVNQDFNYDALVQLLRFFLNNMGDPFIGSSFSLNSHPFELCVLDWFAKLWDIKNNEYWGYVTNCGTEGNLHGILVGRELLPDGIIYTSRDSHYSVLKAARLFRIKCVVVGTLISGEIDYNELKASILENKDKPAIINLTLGTTIKGGIDDVDLVLQILEECGFSEDRFYIHCDAALFGLMLPFINGAPKITFKKPIGSVTVSCHKFLGCPIPCSIIITRLKYVDLLSKEVEYISSRDTTISGSRGGHASIFLWYALNKKGFNGLQKEVEECNKKAIYLRNCLRGQGIGSMLNKFSNIVVFERPLDDAFSLKWSLSNEGNLSHVIVMQHISVKMLDSFVSEFAKNRSIWYKDSSSKKPPCIGEEIGAKNCACLVHKKLISF</sequence>
<gene>
    <name evidence="8" type="ORF">QN277_019107</name>
</gene>
<evidence type="ECO:0000313" key="9">
    <source>
        <dbReference type="Proteomes" id="UP001293593"/>
    </source>
</evidence>
<keyword evidence="4 6" id="KW-0663">Pyridoxal phosphate</keyword>
<comment type="cofactor">
    <cofactor evidence="1 6 7">
        <name>pyridoxal 5'-phosphate</name>
        <dbReference type="ChEBI" id="CHEBI:597326"/>
    </cofactor>
</comment>
<evidence type="ECO:0000256" key="3">
    <source>
        <dbReference type="ARBA" id="ARBA00022793"/>
    </source>
</evidence>
<dbReference type="InterPro" id="IPR015421">
    <property type="entry name" value="PyrdxlP-dep_Trfase_major"/>
</dbReference>
<dbReference type="GO" id="GO:0019752">
    <property type="term" value="P:carboxylic acid metabolic process"/>
    <property type="evidence" value="ECO:0007669"/>
    <property type="project" value="InterPro"/>
</dbReference>
<protein>
    <recommendedName>
        <fullName evidence="10">Histidine decarboxylase</fullName>
    </recommendedName>
</protein>
<organism evidence="8 9">
    <name type="scientific">Acacia crassicarpa</name>
    <name type="common">northern wattle</name>
    <dbReference type="NCBI Taxonomy" id="499986"/>
    <lineage>
        <taxon>Eukaryota</taxon>
        <taxon>Viridiplantae</taxon>
        <taxon>Streptophyta</taxon>
        <taxon>Embryophyta</taxon>
        <taxon>Tracheophyta</taxon>
        <taxon>Spermatophyta</taxon>
        <taxon>Magnoliopsida</taxon>
        <taxon>eudicotyledons</taxon>
        <taxon>Gunneridae</taxon>
        <taxon>Pentapetalae</taxon>
        <taxon>rosids</taxon>
        <taxon>fabids</taxon>
        <taxon>Fabales</taxon>
        <taxon>Fabaceae</taxon>
        <taxon>Caesalpinioideae</taxon>
        <taxon>mimosoid clade</taxon>
        <taxon>Acacieae</taxon>
        <taxon>Acacia</taxon>
    </lineage>
</organism>
<evidence type="ECO:0000256" key="4">
    <source>
        <dbReference type="ARBA" id="ARBA00022898"/>
    </source>
</evidence>
<accession>A0AAE1JXX8</accession>
<dbReference type="NCBIfam" id="NF002748">
    <property type="entry name" value="PRK02769.1"/>
    <property type="match status" value="1"/>
</dbReference>
<dbReference type="PANTHER" id="PTHR46101">
    <property type="match status" value="1"/>
</dbReference>
<dbReference type="InterPro" id="IPR015422">
    <property type="entry name" value="PyrdxlP-dep_Trfase_small"/>
</dbReference>
<dbReference type="Proteomes" id="UP001293593">
    <property type="component" value="Unassembled WGS sequence"/>
</dbReference>
<dbReference type="PROSITE" id="PS00392">
    <property type="entry name" value="DDC_GAD_HDC_YDC"/>
    <property type="match status" value="1"/>
</dbReference>
<dbReference type="EMBL" id="JAWXYG010000004">
    <property type="protein sequence ID" value="KAK4276118.1"/>
    <property type="molecule type" value="Genomic_DNA"/>
</dbReference>
<comment type="caution">
    <text evidence="8">The sequence shown here is derived from an EMBL/GenBank/DDBJ whole genome shotgun (WGS) entry which is preliminary data.</text>
</comment>
<evidence type="ECO:0000313" key="8">
    <source>
        <dbReference type="EMBL" id="KAK4276118.1"/>
    </source>
</evidence>
<keyword evidence="9" id="KW-1185">Reference proteome</keyword>
<dbReference type="InterPro" id="IPR015424">
    <property type="entry name" value="PyrdxlP-dep_Trfase"/>
</dbReference>
<dbReference type="Pfam" id="PF00282">
    <property type="entry name" value="Pyridoxal_deC"/>
    <property type="match status" value="1"/>
</dbReference>
<proteinExistence type="inferred from homology"/>
<evidence type="ECO:0000256" key="6">
    <source>
        <dbReference type="PIRSR" id="PIRSR602129-50"/>
    </source>
</evidence>
<dbReference type="GO" id="GO:0016831">
    <property type="term" value="F:carboxy-lyase activity"/>
    <property type="evidence" value="ECO:0007669"/>
    <property type="project" value="UniProtKB-KW"/>
</dbReference>
<evidence type="ECO:0008006" key="10">
    <source>
        <dbReference type="Google" id="ProtNLM"/>
    </source>
</evidence>
<dbReference type="InterPro" id="IPR021115">
    <property type="entry name" value="Pyridoxal-P_BS"/>
</dbReference>
<comment type="similarity">
    <text evidence="2 7">Belongs to the group II decarboxylase family.</text>
</comment>
<dbReference type="InterPro" id="IPR051151">
    <property type="entry name" value="Group_II_Decarboxylase"/>
</dbReference>
<dbReference type="GO" id="GO:0030170">
    <property type="term" value="F:pyridoxal phosphate binding"/>
    <property type="evidence" value="ECO:0007669"/>
    <property type="project" value="InterPro"/>
</dbReference>
<dbReference type="SUPFAM" id="SSF53383">
    <property type="entry name" value="PLP-dependent transferases"/>
    <property type="match status" value="1"/>
</dbReference>
<keyword evidence="3" id="KW-0210">Decarboxylase</keyword>
<dbReference type="PANTHER" id="PTHR46101:SF2">
    <property type="entry name" value="SERINE DECARBOXYLASE"/>
    <property type="match status" value="1"/>
</dbReference>
<feature type="modified residue" description="N6-(pyridoxal phosphate)lysine" evidence="6">
    <location>
        <position position="287"/>
    </location>
</feature>
<reference evidence="8" key="1">
    <citation type="submission" date="2023-10" db="EMBL/GenBank/DDBJ databases">
        <title>Chromosome-level genome of the transformable northern wattle, Acacia crassicarpa.</title>
        <authorList>
            <person name="Massaro I."/>
            <person name="Sinha N.R."/>
            <person name="Poethig S."/>
            <person name="Leichty A.R."/>
        </authorList>
    </citation>
    <scope>NUCLEOTIDE SEQUENCE</scope>
    <source>
        <strain evidence="8">Acra3RX</strain>
        <tissue evidence="8">Leaf</tissue>
    </source>
</reference>
<dbReference type="InterPro" id="IPR002129">
    <property type="entry name" value="PyrdxlP-dep_de-COase"/>
</dbReference>
<dbReference type="AlphaFoldDB" id="A0AAE1JXX8"/>
<dbReference type="Gene3D" id="3.90.1150.10">
    <property type="entry name" value="Aspartate Aminotransferase, domain 1"/>
    <property type="match status" value="1"/>
</dbReference>
<keyword evidence="5 7" id="KW-0456">Lyase</keyword>
<name>A0AAE1JXX8_9FABA</name>
<evidence type="ECO:0000256" key="2">
    <source>
        <dbReference type="ARBA" id="ARBA00009533"/>
    </source>
</evidence>
<evidence type="ECO:0000256" key="7">
    <source>
        <dbReference type="RuleBase" id="RU000382"/>
    </source>
</evidence>
<dbReference type="Gene3D" id="3.40.640.10">
    <property type="entry name" value="Type I PLP-dependent aspartate aminotransferase-like (Major domain)"/>
    <property type="match status" value="1"/>
</dbReference>
<evidence type="ECO:0000256" key="1">
    <source>
        <dbReference type="ARBA" id="ARBA00001933"/>
    </source>
</evidence>
<evidence type="ECO:0000256" key="5">
    <source>
        <dbReference type="ARBA" id="ARBA00023239"/>
    </source>
</evidence>